<dbReference type="Proteomes" id="UP000288293">
    <property type="component" value="Unassembled WGS sequence"/>
</dbReference>
<keyword evidence="3" id="KW-1185">Reference proteome</keyword>
<organism evidence="2 3">
    <name type="scientific">Aliidiomarina minuta</name>
    <dbReference type="NCBI Taxonomy" id="880057"/>
    <lineage>
        <taxon>Bacteria</taxon>
        <taxon>Pseudomonadati</taxon>
        <taxon>Pseudomonadota</taxon>
        <taxon>Gammaproteobacteria</taxon>
        <taxon>Alteromonadales</taxon>
        <taxon>Idiomarinaceae</taxon>
        <taxon>Aliidiomarina</taxon>
    </lineage>
</organism>
<gene>
    <name evidence="2" type="ORF">CWE09_07340</name>
</gene>
<sequence>MSKQTPANDVIKIKHRLTAVLSRSEIPLVVYLVIFLTMALLWIFQTIHEELTLGLFTELLGAAFTLFIIDTLLVRAKSKRWKMVRTHVDYLIARNVNRLRDGIATRVFGFNPGIDVALSQTAMIKVIRGQRAELLNKLERSGESDVLHGVDERTVFSEDVYTYFNEKADDLWEIINMKYSEYMEPELVSLLMRLHTQMKDTCAHIRQYRKGEIFSQSEAHYHQVGRLGLSVSMHEIIRILNTLKENGYSEPPSLAQSNGSHH</sequence>
<evidence type="ECO:0000256" key="1">
    <source>
        <dbReference type="SAM" id="Phobius"/>
    </source>
</evidence>
<dbReference type="OrthoDB" id="7059912at2"/>
<keyword evidence="1" id="KW-0812">Transmembrane</keyword>
<protein>
    <submittedName>
        <fullName evidence="2">Uncharacterized protein</fullName>
    </submittedName>
</protein>
<evidence type="ECO:0000313" key="2">
    <source>
        <dbReference type="EMBL" id="RUO26513.1"/>
    </source>
</evidence>
<dbReference type="EMBL" id="PIPL01000001">
    <property type="protein sequence ID" value="RUO26513.1"/>
    <property type="molecule type" value="Genomic_DNA"/>
</dbReference>
<accession>A0A432W8N9</accession>
<reference evidence="2 3" key="1">
    <citation type="journal article" date="2011" name="Front. Microbiol.">
        <title>Genomic signatures of strain selection and enhancement in Bacillus atrophaeus var. globigii, a historical biowarfare simulant.</title>
        <authorList>
            <person name="Gibbons H.S."/>
            <person name="Broomall S.M."/>
            <person name="McNew L.A."/>
            <person name="Daligault H."/>
            <person name="Chapman C."/>
            <person name="Bruce D."/>
            <person name="Karavis M."/>
            <person name="Krepps M."/>
            <person name="McGregor P.A."/>
            <person name="Hong C."/>
            <person name="Park K.H."/>
            <person name="Akmal A."/>
            <person name="Feldman A."/>
            <person name="Lin J.S."/>
            <person name="Chang W.E."/>
            <person name="Higgs B.W."/>
            <person name="Demirev P."/>
            <person name="Lindquist J."/>
            <person name="Liem A."/>
            <person name="Fochler E."/>
            <person name="Read T.D."/>
            <person name="Tapia R."/>
            <person name="Johnson S."/>
            <person name="Bishop-Lilly K.A."/>
            <person name="Detter C."/>
            <person name="Han C."/>
            <person name="Sozhamannan S."/>
            <person name="Rosenzweig C.N."/>
            <person name="Skowronski E.W."/>
        </authorList>
    </citation>
    <scope>NUCLEOTIDE SEQUENCE [LARGE SCALE GENOMIC DNA]</scope>
    <source>
        <strain evidence="2 3">MLST1</strain>
    </source>
</reference>
<keyword evidence="1" id="KW-1133">Transmembrane helix</keyword>
<evidence type="ECO:0000313" key="3">
    <source>
        <dbReference type="Proteomes" id="UP000288293"/>
    </source>
</evidence>
<keyword evidence="1" id="KW-0472">Membrane</keyword>
<dbReference type="AlphaFoldDB" id="A0A432W8N9"/>
<feature type="transmembrane region" description="Helical" evidence="1">
    <location>
        <begin position="26"/>
        <end position="45"/>
    </location>
</feature>
<dbReference type="RefSeq" id="WP_126803324.1">
    <property type="nucleotide sequence ID" value="NZ_PIPL01000001.1"/>
</dbReference>
<feature type="transmembrane region" description="Helical" evidence="1">
    <location>
        <begin position="51"/>
        <end position="73"/>
    </location>
</feature>
<name>A0A432W8N9_9GAMM</name>
<proteinExistence type="predicted"/>
<comment type="caution">
    <text evidence="2">The sequence shown here is derived from an EMBL/GenBank/DDBJ whole genome shotgun (WGS) entry which is preliminary data.</text>
</comment>